<sequence>MTDLKHKVEMIRSIENLQLSTDLITALDDVHQAKDVVEAVNSLQNLVEHWN</sequence>
<keyword evidence="4" id="KW-1185">Reference proteome</keyword>
<comment type="caution">
    <text evidence="1">The sequence shown here is derived from an EMBL/GenBank/DDBJ whole genome shotgun (WGS) entry which is preliminary data.</text>
</comment>
<dbReference type="AlphaFoldDB" id="A0AB35UWN9"/>
<dbReference type="EMBL" id="JAXHPO010000122">
    <property type="protein sequence ID" value="MDY6551596.1"/>
    <property type="molecule type" value="Genomic_DNA"/>
</dbReference>
<evidence type="ECO:0000313" key="2">
    <source>
        <dbReference type="EMBL" id="MDY6551596.1"/>
    </source>
</evidence>
<reference evidence="2" key="2">
    <citation type="submission" date="2023-11" db="EMBL/GenBank/DDBJ databases">
        <authorList>
            <person name="Kyselkova M."/>
            <person name="Xanthopoulou K."/>
            <person name="Shestivska V."/>
            <person name="Spanelova P."/>
            <person name="Maixnerova M."/>
            <person name="Higgins P.G."/>
            <person name="Nemec A."/>
        </authorList>
    </citation>
    <scope>NUCLEOTIDE SEQUENCE</scope>
    <source>
        <strain evidence="2">ANC 7225</strain>
    </source>
</reference>
<organism evidence="1 3">
    <name type="scientific">Acinetobacter faecalis</name>
    <dbReference type="NCBI Taxonomy" id="2665161"/>
    <lineage>
        <taxon>Bacteria</taxon>
        <taxon>Pseudomonadati</taxon>
        <taxon>Pseudomonadota</taxon>
        <taxon>Gammaproteobacteria</taxon>
        <taxon>Moraxellales</taxon>
        <taxon>Moraxellaceae</taxon>
        <taxon>Acinetobacter</taxon>
    </lineage>
</organism>
<protein>
    <submittedName>
        <fullName evidence="1">Uncharacterized protein</fullName>
    </submittedName>
</protein>
<evidence type="ECO:0000313" key="3">
    <source>
        <dbReference type="Proteomes" id="UP001278995"/>
    </source>
</evidence>
<dbReference type="GeneID" id="86887864"/>
<dbReference type="Proteomes" id="UP001278995">
    <property type="component" value="Unassembled WGS sequence"/>
</dbReference>
<name>A0AB35UWN9_9GAMM</name>
<dbReference type="Proteomes" id="UP001284094">
    <property type="component" value="Unassembled WGS sequence"/>
</dbReference>
<reference evidence="2 4" key="3">
    <citation type="journal article" date="2024" name="Syst. Appl. Microbiol.">
        <title>Evidence for the occurrence of Acinetobacter faecalis in cattle feces and its emended description.</title>
        <authorList>
            <person name="Kyselkova M."/>
            <person name="Xanthopoulou K."/>
            <person name="Shestivska V."/>
            <person name="Spanelova P."/>
            <person name="Maixnerova M."/>
            <person name="Higgins P.G."/>
            <person name="Nemec A."/>
        </authorList>
    </citation>
    <scope>NUCLEOTIDE SEQUENCE [LARGE SCALE GENOMIC DNA]</scope>
    <source>
        <strain evidence="2 4">ANC 7225</strain>
    </source>
</reference>
<accession>A0AB35UWN9</accession>
<proteinExistence type="predicted"/>
<evidence type="ECO:0000313" key="4">
    <source>
        <dbReference type="Proteomes" id="UP001284094"/>
    </source>
</evidence>
<reference evidence="1 3" key="1">
    <citation type="submission" date="2023-11" db="EMBL/GenBank/DDBJ databases">
        <title>The common occurrence of Acinetobacte faecalis in cattle feces and its emended description.</title>
        <authorList>
            <person name="Kyselkova M."/>
            <person name="Xanthopoulou K."/>
            <person name="Shestivska V."/>
            <person name="Spanelova P."/>
            <person name="Maixnerova M."/>
            <person name="Higgins P.G."/>
            <person name="Nemec A."/>
        </authorList>
    </citation>
    <scope>NUCLEOTIDE SEQUENCE [LARGE SCALE GENOMIC DNA]</scope>
    <source>
        <strain evidence="1 3">ANC 7483</strain>
    </source>
</reference>
<gene>
    <name evidence="2" type="ORF">SKM48_12760</name>
    <name evidence="1" type="ORF">SKM51_07425</name>
</gene>
<dbReference type="RefSeq" id="WP_171501304.1">
    <property type="nucleotide sequence ID" value="NZ_JAXHPD010000022.1"/>
</dbReference>
<evidence type="ECO:0000313" key="1">
    <source>
        <dbReference type="EMBL" id="MDY6487029.1"/>
    </source>
</evidence>
<dbReference type="EMBL" id="JAXHPL010000034">
    <property type="protein sequence ID" value="MDY6487029.1"/>
    <property type="molecule type" value="Genomic_DNA"/>
</dbReference>